<protein>
    <recommendedName>
        <fullName evidence="1">SnoaL-like domain-containing protein</fullName>
    </recommendedName>
</protein>
<dbReference type="Pfam" id="PF12680">
    <property type="entry name" value="SnoaL_2"/>
    <property type="match status" value="1"/>
</dbReference>
<organism evidence="2 3">
    <name type="scientific">Labrys monachus</name>
    <dbReference type="NCBI Taxonomy" id="217067"/>
    <lineage>
        <taxon>Bacteria</taxon>
        <taxon>Pseudomonadati</taxon>
        <taxon>Pseudomonadota</taxon>
        <taxon>Alphaproteobacteria</taxon>
        <taxon>Hyphomicrobiales</taxon>
        <taxon>Xanthobacteraceae</taxon>
        <taxon>Labrys</taxon>
    </lineage>
</organism>
<dbReference type="EMBL" id="JAUSVK010000001">
    <property type="protein sequence ID" value="MDQ0393664.1"/>
    <property type="molecule type" value="Genomic_DNA"/>
</dbReference>
<dbReference type="SUPFAM" id="SSF54427">
    <property type="entry name" value="NTF2-like"/>
    <property type="match status" value="1"/>
</dbReference>
<reference evidence="2 3" key="1">
    <citation type="submission" date="2023-07" db="EMBL/GenBank/DDBJ databases">
        <title>Genomic Encyclopedia of Type Strains, Phase IV (KMG-IV): sequencing the most valuable type-strain genomes for metagenomic binning, comparative biology and taxonomic classification.</title>
        <authorList>
            <person name="Goeker M."/>
        </authorList>
    </citation>
    <scope>NUCLEOTIDE SEQUENCE [LARGE SCALE GENOMIC DNA]</scope>
    <source>
        <strain evidence="2 3">DSM 5896</strain>
    </source>
</reference>
<dbReference type="Gene3D" id="3.10.450.50">
    <property type="match status" value="1"/>
</dbReference>
<accession>A0ABU0FGC6</accession>
<keyword evidence="3" id="KW-1185">Reference proteome</keyword>
<gene>
    <name evidence="2" type="ORF">J3R73_003456</name>
</gene>
<evidence type="ECO:0000259" key="1">
    <source>
        <dbReference type="Pfam" id="PF12680"/>
    </source>
</evidence>
<evidence type="ECO:0000313" key="3">
    <source>
        <dbReference type="Proteomes" id="UP001237448"/>
    </source>
</evidence>
<evidence type="ECO:0000313" key="2">
    <source>
        <dbReference type="EMBL" id="MDQ0393664.1"/>
    </source>
</evidence>
<proteinExistence type="predicted"/>
<name>A0ABU0FGC6_9HYPH</name>
<dbReference type="InterPro" id="IPR037401">
    <property type="entry name" value="SnoaL-like"/>
</dbReference>
<sequence length="108" mass="11321">MTIQLPAPLSAYFKADAVDGEAVAQCFAEAAIVTDEGGTHAGRDAIRQWKAGASAKYTYTSEPFAITTEGGRIVVTSHVTGDFPGSPVDLRYLFVLDGGKIASLEIVA</sequence>
<dbReference type="Proteomes" id="UP001237448">
    <property type="component" value="Unassembled WGS sequence"/>
</dbReference>
<dbReference type="RefSeq" id="WP_307429323.1">
    <property type="nucleotide sequence ID" value="NZ_JAUSVK010000001.1"/>
</dbReference>
<feature type="domain" description="SnoaL-like" evidence="1">
    <location>
        <begin position="17"/>
        <end position="102"/>
    </location>
</feature>
<dbReference type="InterPro" id="IPR032710">
    <property type="entry name" value="NTF2-like_dom_sf"/>
</dbReference>
<comment type="caution">
    <text evidence="2">The sequence shown here is derived from an EMBL/GenBank/DDBJ whole genome shotgun (WGS) entry which is preliminary data.</text>
</comment>